<dbReference type="GO" id="GO:0003700">
    <property type="term" value="F:DNA-binding transcription factor activity"/>
    <property type="evidence" value="ECO:0007669"/>
    <property type="project" value="TreeGrafter"/>
</dbReference>
<evidence type="ECO:0000313" key="6">
    <source>
        <dbReference type="Proteomes" id="UP000601768"/>
    </source>
</evidence>
<accession>A0A8J6IU05</accession>
<reference evidence="5" key="1">
    <citation type="journal article" date="2018" name="Int. J. Syst. Evol. Microbiol.">
        <title>Neptunicella marina gen. nov., sp. nov., isolated from surface seawater.</title>
        <authorList>
            <person name="Liu X."/>
            <person name="Lai Q."/>
            <person name="Du Y."/>
            <person name="Zhang X."/>
            <person name="Liu Z."/>
            <person name="Sun F."/>
            <person name="Shao Z."/>
        </authorList>
    </citation>
    <scope>NUCLEOTIDE SEQUENCE</scope>
    <source>
        <strain evidence="5">S27-2</strain>
    </source>
</reference>
<evidence type="ECO:0000256" key="2">
    <source>
        <dbReference type="ARBA" id="ARBA00023125"/>
    </source>
</evidence>
<protein>
    <submittedName>
        <fullName evidence="5">LacI family DNA-binding transcriptional regulator</fullName>
    </submittedName>
</protein>
<keyword evidence="6" id="KW-1185">Reference proteome</keyword>
<name>A0A8J6IU05_9ALTE</name>
<evidence type="ECO:0000259" key="4">
    <source>
        <dbReference type="PROSITE" id="PS50932"/>
    </source>
</evidence>
<dbReference type="CDD" id="cd01392">
    <property type="entry name" value="HTH_LacI"/>
    <property type="match status" value="1"/>
</dbReference>
<organism evidence="5 6">
    <name type="scientific">Neptunicella marina</name>
    <dbReference type="NCBI Taxonomy" id="2125989"/>
    <lineage>
        <taxon>Bacteria</taxon>
        <taxon>Pseudomonadati</taxon>
        <taxon>Pseudomonadota</taxon>
        <taxon>Gammaproteobacteria</taxon>
        <taxon>Alteromonadales</taxon>
        <taxon>Alteromonadaceae</taxon>
        <taxon>Neptunicella</taxon>
    </lineage>
</organism>
<dbReference type="Pfam" id="PF00356">
    <property type="entry name" value="LacI"/>
    <property type="match status" value="1"/>
</dbReference>
<sequence length="342" mass="37700">MTLKSVAAALNVSTATISNAFNRPDQLSQALRRKILTECKKLGYHGPNATARTLRRGQSDAIGVMLSDPLAYYFTDPVASQFLTGIAEVLEQNRKQLLLLSGAESEDRKGGIESLADGFIVYGSQDENQLFMRVLETGKPVVTVDFDYKDYPSVNIDNYQAAFNIAHYLFNSGCTRPVVLGIRLIDSKRIGRIVEDELFEERESISRRRLNGYLDAAKDAGVDLPLQQIWHIPQNNHQLALQAASEVLSMYPLPDCVICMSDVVATAVLNVAHDRKIRVPDQLKVVGFDDIPEASRISPSLTTVSQHSIEKGRMAAKKVLSGGPQAKTKTLLPTQLTVRQSS</sequence>
<dbReference type="Gene3D" id="3.40.50.2300">
    <property type="match status" value="2"/>
</dbReference>
<dbReference type="SUPFAM" id="SSF53822">
    <property type="entry name" value="Periplasmic binding protein-like I"/>
    <property type="match status" value="1"/>
</dbReference>
<dbReference type="GO" id="GO:0000976">
    <property type="term" value="F:transcription cis-regulatory region binding"/>
    <property type="evidence" value="ECO:0007669"/>
    <property type="project" value="TreeGrafter"/>
</dbReference>
<dbReference type="Pfam" id="PF13377">
    <property type="entry name" value="Peripla_BP_3"/>
    <property type="match status" value="1"/>
</dbReference>
<dbReference type="PANTHER" id="PTHR30146">
    <property type="entry name" value="LACI-RELATED TRANSCRIPTIONAL REPRESSOR"/>
    <property type="match status" value="1"/>
</dbReference>
<dbReference type="CDD" id="cd06279">
    <property type="entry name" value="PBP1_LacI-like"/>
    <property type="match status" value="1"/>
</dbReference>
<evidence type="ECO:0000256" key="3">
    <source>
        <dbReference type="ARBA" id="ARBA00023163"/>
    </source>
</evidence>
<feature type="domain" description="HTH lacI-type" evidence="4">
    <location>
        <begin position="1"/>
        <end position="56"/>
    </location>
</feature>
<dbReference type="SMART" id="SM00354">
    <property type="entry name" value="HTH_LACI"/>
    <property type="match status" value="1"/>
</dbReference>
<reference evidence="5" key="2">
    <citation type="submission" date="2020-08" db="EMBL/GenBank/DDBJ databases">
        <authorList>
            <person name="Lai Q."/>
        </authorList>
    </citation>
    <scope>NUCLEOTIDE SEQUENCE</scope>
    <source>
        <strain evidence="5">S27-2</strain>
    </source>
</reference>
<keyword evidence="1" id="KW-0805">Transcription regulation</keyword>
<dbReference type="PROSITE" id="PS50932">
    <property type="entry name" value="HTH_LACI_2"/>
    <property type="match status" value="1"/>
</dbReference>
<proteinExistence type="predicted"/>
<gene>
    <name evidence="5" type="ORF">H8B19_06925</name>
</gene>
<comment type="caution">
    <text evidence="5">The sequence shown here is derived from an EMBL/GenBank/DDBJ whole genome shotgun (WGS) entry which is preliminary data.</text>
</comment>
<dbReference type="SUPFAM" id="SSF47413">
    <property type="entry name" value="lambda repressor-like DNA-binding domains"/>
    <property type="match status" value="1"/>
</dbReference>
<dbReference type="AlphaFoldDB" id="A0A8J6IU05"/>
<dbReference type="Gene3D" id="1.10.260.40">
    <property type="entry name" value="lambda repressor-like DNA-binding domains"/>
    <property type="match status" value="1"/>
</dbReference>
<dbReference type="InterPro" id="IPR028082">
    <property type="entry name" value="Peripla_BP_I"/>
</dbReference>
<keyword evidence="3" id="KW-0804">Transcription</keyword>
<dbReference type="Proteomes" id="UP000601768">
    <property type="component" value="Unassembled WGS sequence"/>
</dbReference>
<dbReference type="EMBL" id="JACNEP010000004">
    <property type="protein sequence ID" value="MBC3765603.1"/>
    <property type="molecule type" value="Genomic_DNA"/>
</dbReference>
<dbReference type="InterPro" id="IPR000843">
    <property type="entry name" value="HTH_LacI"/>
</dbReference>
<evidence type="ECO:0000256" key="1">
    <source>
        <dbReference type="ARBA" id="ARBA00023015"/>
    </source>
</evidence>
<keyword evidence="2 5" id="KW-0238">DNA-binding</keyword>
<dbReference type="InterPro" id="IPR010982">
    <property type="entry name" value="Lambda_DNA-bd_dom_sf"/>
</dbReference>
<evidence type="ECO:0000313" key="5">
    <source>
        <dbReference type="EMBL" id="MBC3765603.1"/>
    </source>
</evidence>
<dbReference type="InterPro" id="IPR046335">
    <property type="entry name" value="LacI/GalR-like_sensor"/>
</dbReference>
<dbReference type="PANTHER" id="PTHR30146:SF138">
    <property type="entry name" value="TRANSCRIPTIONAL REGULATORY PROTEIN"/>
    <property type="match status" value="1"/>
</dbReference>